<protein>
    <submittedName>
        <fullName evidence="3">Uncharacterized protein</fullName>
    </submittedName>
</protein>
<feature type="region of interest" description="Disordered" evidence="2">
    <location>
        <begin position="803"/>
        <end position="822"/>
    </location>
</feature>
<evidence type="ECO:0000313" key="3">
    <source>
        <dbReference type="EMBL" id="RXK40914.1"/>
    </source>
</evidence>
<dbReference type="InterPro" id="IPR029060">
    <property type="entry name" value="PIN-like_dom_sf"/>
</dbReference>
<keyword evidence="4" id="KW-1185">Reference proteome</keyword>
<feature type="region of interest" description="Disordered" evidence="2">
    <location>
        <begin position="775"/>
        <end position="796"/>
    </location>
</feature>
<dbReference type="AlphaFoldDB" id="A0A4Q1BSB8"/>
<organism evidence="3 4">
    <name type="scientific">Tremella mesenterica</name>
    <name type="common">Jelly fungus</name>
    <dbReference type="NCBI Taxonomy" id="5217"/>
    <lineage>
        <taxon>Eukaryota</taxon>
        <taxon>Fungi</taxon>
        <taxon>Dikarya</taxon>
        <taxon>Basidiomycota</taxon>
        <taxon>Agaricomycotina</taxon>
        <taxon>Tremellomycetes</taxon>
        <taxon>Tremellales</taxon>
        <taxon>Tremellaceae</taxon>
        <taxon>Tremella</taxon>
    </lineage>
</organism>
<sequence length="926" mass="103555">MGVRGLTTFLNDNRYSLCQTVTLNLDNTSSRPSSSAVVDAWGLIFHLYLNNLPWAAGGEYLGFYRLTKYLIQSWRRVGLEPLFVLDGVAPMGKHDTMINRMEARLSSARLFYSLSPSTRSKVNNNDTEFILPPFAFHAFNHALESLNVARHFVPEGEADAMCVVLADRMGGYVIGRDSDFLILARGNENLKGYVPLDFLQWIDNAPLYHSTKNEDGFKTISRGKTSSHINSLIPIGFHQPSLVLTVIPPQMLCQRLRLPASLLPLFASLCGNDYTSPLVLKHLDDYTLHHTKRIERVARIIRETYFSKDLLESRQAGNAADRGDRMVEFVNRTVKRMTIRPFDCPGQQEVVVDSVLDATVHYILPTEDQCCLAYPLCDGTKCRGRAASGAAQSHEISMQRAKEAYAEARRKGLLAGVSHAFLQPDRIYLQPILEDPTLVSLRGSNTLLDIRIKSYEIASQGLGGFRFPSAPSSQIETPTQDLEKEDQALIRLLQPDSVSIDTSLNPETPSTSSSSTFTPSSSSVITFHTDTQPKDQLQESTNTIVEYLRSSNRIVTYSFSLSSLPTSPLQCLQPLSHRLQTYLTILQSYTPLILSLPVSLHPLVAGLRIVLRLAAERGRPETKWRAHELRSVLRASLGTWSIWLDIYVQESITRREEEERHMPGALPLSSSSSQLEYMSYTPIGPLLSNRNCQLIAQYQTTMLEMYLLAQSLLILPPSPSSLGDLGDRLELMDEMERQPTHLIPFVFINGEVLHSFLSGQEDSIFTKIGMSIQDGKKSGTRASKYENGSTDSRQGEKEYEMVDGENGINGSRGKKKGKGVGKMKGLESGVWKWGEKEKEWEKKCWEAIIDGMEDYIVGLSSETPLSDTFPDHSKEHEADMSRKNNRKKKKGGEQKVDLGKNQVGENGMKGRFDILSTMGMGETSSF</sequence>
<dbReference type="Proteomes" id="UP000289152">
    <property type="component" value="Unassembled WGS sequence"/>
</dbReference>
<feature type="compositionally biased region" description="Low complexity" evidence="2">
    <location>
        <begin position="502"/>
        <end position="523"/>
    </location>
</feature>
<feature type="region of interest" description="Disordered" evidence="2">
    <location>
        <begin position="500"/>
        <end position="523"/>
    </location>
</feature>
<name>A0A4Q1BSB8_TREME</name>
<dbReference type="SUPFAM" id="SSF88723">
    <property type="entry name" value="PIN domain-like"/>
    <property type="match status" value="1"/>
</dbReference>
<proteinExistence type="inferred from homology"/>
<feature type="region of interest" description="Disordered" evidence="2">
    <location>
        <begin position="865"/>
        <end position="912"/>
    </location>
</feature>
<dbReference type="OrthoDB" id="25987at2759"/>
<reference evidence="3 4" key="1">
    <citation type="submission" date="2016-06" db="EMBL/GenBank/DDBJ databases">
        <title>Evolution of pathogenesis and genome organization in the Tremellales.</title>
        <authorList>
            <person name="Cuomo C."/>
            <person name="Litvintseva A."/>
            <person name="Heitman J."/>
            <person name="Chen Y."/>
            <person name="Sun S."/>
            <person name="Springer D."/>
            <person name="Dromer F."/>
            <person name="Young S."/>
            <person name="Zeng Q."/>
            <person name="Chapman S."/>
            <person name="Gujja S."/>
            <person name="Saif S."/>
            <person name="Birren B."/>
        </authorList>
    </citation>
    <scope>NUCLEOTIDE SEQUENCE [LARGE SCALE GENOMIC DNA]</scope>
    <source>
        <strain evidence="3 4">ATCC 28783</strain>
    </source>
</reference>
<evidence type="ECO:0000313" key="4">
    <source>
        <dbReference type="Proteomes" id="UP000289152"/>
    </source>
</evidence>
<dbReference type="PANTHER" id="PTHR15665">
    <property type="entry name" value="ASTEROID PROTEIN"/>
    <property type="match status" value="1"/>
</dbReference>
<evidence type="ECO:0000256" key="1">
    <source>
        <dbReference type="ARBA" id="ARBA00007398"/>
    </source>
</evidence>
<comment type="caution">
    <text evidence="3">The sequence shown here is derived from an EMBL/GenBank/DDBJ whole genome shotgun (WGS) entry which is preliminary data.</text>
</comment>
<comment type="similarity">
    <text evidence="1">Belongs to the asteroid family.</text>
</comment>
<dbReference type="VEuPathDB" id="FungiDB:TREMEDRAFT_27432"/>
<dbReference type="Gene3D" id="3.40.50.1010">
    <property type="entry name" value="5'-nuclease"/>
    <property type="match status" value="1"/>
</dbReference>
<evidence type="ECO:0000256" key="2">
    <source>
        <dbReference type="SAM" id="MobiDB-lite"/>
    </source>
</evidence>
<dbReference type="EMBL" id="SDIL01000013">
    <property type="protein sequence ID" value="RXK40914.1"/>
    <property type="molecule type" value="Genomic_DNA"/>
</dbReference>
<dbReference type="STRING" id="5217.A0A4Q1BSB8"/>
<gene>
    <name evidence="3" type="ORF">M231_01762</name>
</gene>
<dbReference type="InterPro" id="IPR026832">
    <property type="entry name" value="Asteroid"/>
</dbReference>
<feature type="compositionally biased region" description="Basic residues" evidence="2">
    <location>
        <begin position="812"/>
        <end position="821"/>
    </location>
</feature>
<dbReference type="InParanoid" id="A0A4Q1BSB8"/>
<feature type="compositionally biased region" description="Basic and acidic residues" evidence="2">
    <location>
        <begin position="869"/>
        <end position="882"/>
    </location>
</feature>
<dbReference type="PANTHER" id="PTHR15665:SF1">
    <property type="entry name" value="PROTEIN ASTEROID HOMOLOG 1"/>
    <property type="match status" value="1"/>
</dbReference>
<accession>A0A4Q1BSB8</accession>